<dbReference type="PROSITE" id="PS50011">
    <property type="entry name" value="PROTEIN_KINASE_DOM"/>
    <property type="match status" value="1"/>
</dbReference>
<feature type="binding site" evidence="3">
    <location>
        <position position="50"/>
    </location>
    <ligand>
        <name>ATP</name>
        <dbReference type="ChEBI" id="CHEBI:30616"/>
    </ligand>
</feature>
<evidence type="ECO:0000256" key="1">
    <source>
        <dbReference type="ARBA" id="ARBA00022741"/>
    </source>
</evidence>
<evidence type="ECO:0000256" key="4">
    <source>
        <dbReference type="RuleBase" id="RU000304"/>
    </source>
</evidence>
<sequence>MGNHAATESTGTKGRFSDYYVAGDRIGSGTFAVVKKCYRKNDAKQIFAVKIIDKRHLTPRELVGLKYEIKILQTMEHPSVIKAVDVFEDKKKVKIVLELCEGGDLFDQMLKMKDKRVEESKAAWITCKLARALKYLHEHYVVHRDMKPENILFTKDGRIKITDFGLAHYLKLPAAFHIMHTCCGTPHYVAPEVLGSEEYGVEVDFWSLGVILYIMLSGYQPFNSKFICLFNLLTINNHGKKKKKKNYLLYTRIKIKKKRSIRAMYGMITRGQYRFPKPHWDNISPEAVSCVKGLMHLNPKERLNCDTLCQHPFIVKYVDLKEIEKEESKLLLEQQQMMQNSCSQLLPDGFRLPYDSKNAGNGADVKSEILDEKLEQPAAVVKDQKGKPQPVTPSDLSTDTHIRSNPMDLDASTDPPTSHISPLTQNRDT</sequence>
<dbReference type="Gene3D" id="1.10.510.10">
    <property type="entry name" value="Transferase(Phosphotransferase) domain 1"/>
    <property type="match status" value="1"/>
</dbReference>
<keyword evidence="8" id="KW-1185">Reference proteome</keyword>
<dbReference type="SMART" id="SM00220">
    <property type="entry name" value="S_TKc"/>
    <property type="match status" value="1"/>
</dbReference>
<dbReference type="PANTHER" id="PTHR24347">
    <property type="entry name" value="SERINE/THREONINE-PROTEIN KINASE"/>
    <property type="match status" value="1"/>
</dbReference>
<dbReference type="PROSITE" id="PS00108">
    <property type="entry name" value="PROTEIN_KINASE_ST"/>
    <property type="match status" value="1"/>
</dbReference>
<dbReference type="PROSITE" id="PS00107">
    <property type="entry name" value="PROTEIN_KINASE_ATP"/>
    <property type="match status" value="1"/>
</dbReference>
<dbReference type="GO" id="GO:0004674">
    <property type="term" value="F:protein serine/threonine kinase activity"/>
    <property type="evidence" value="ECO:0007669"/>
    <property type="project" value="UniProtKB-KW"/>
</dbReference>
<feature type="domain" description="Protein kinase" evidence="6">
    <location>
        <begin position="20"/>
        <end position="314"/>
    </location>
</feature>
<keyword evidence="1 3" id="KW-0547">Nucleotide-binding</keyword>
<evidence type="ECO:0000256" key="3">
    <source>
        <dbReference type="PROSITE-ProRule" id="PRU10141"/>
    </source>
</evidence>
<dbReference type="Pfam" id="PF00069">
    <property type="entry name" value="Pkinase"/>
    <property type="match status" value="1"/>
</dbReference>
<protein>
    <submittedName>
        <fullName evidence="7">Calcium/calmodulin-dependent protein kinase-like protein</fullName>
    </submittedName>
</protein>
<accession>X6MD34</accession>
<dbReference type="InterPro" id="IPR017441">
    <property type="entry name" value="Protein_kinase_ATP_BS"/>
</dbReference>
<feature type="region of interest" description="Disordered" evidence="5">
    <location>
        <begin position="375"/>
        <end position="429"/>
    </location>
</feature>
<feature type="compositionally biased region" description="Polar residues" evidence="5">
    <location>
        <begin position="414"/>
        <end position="429"/>
    </location>
</feature>
<dbReference type="CDD" id="cd05117">
    <property type="entry name" value="STKc_CAMK"/>
    <property type="match status" value="1"/>
</dbReference>
<dbReference type="AlphaFoldDB" id="X6MD34"/>
<gene>
    <name evidence="7" type="ORF">RFI_26442</name>
</gene>
<dbReference type="InterPro" id="IPR008271">
    <property type="entry name" value="Ser/Thr_kinase_AS"/>
</dbReference>
<evidence type="ECO:0000259" key="6">
    <source>
        <dbReference type="PROSITE" id="PS50011"/>
    </source>
</evidence>
<evidence type="ECO:0000256" key="5">
    <source>
        <dbReference type="SAM" id="MobiDB-lite"/>
    </source>
</evidence>
<keyword evidence="7" id="KW-0808">Transferase</keyword>
<evidence type="ECO:0000256" key="2">
    <source>
        <dbReference type="ARBA" id="ARBA00022840"/>
    </source>
</evidence>
<dbReference type="SUPFAM" id="SSF56112">
    <property type="entry name" value="Protein kinase-like (PK-like)"/>
    <property type="match status" value="1"/>
</dbReference>
<dbReference type="InterPro" id="IPR000719">
    <property type="entry name" value="Prot_kinase_dom"/>
</dbReference>
<reference evidence="7 8" key="1">
    <citation type="journal article" date="2013" name="Curr. Biol.">
        <title>The Genome of the Foraminiferan Reticulomyxa filosa.</title>
        <authorList>
            <person name="Glockner G."/>
            <person name="Hulsmann N."/>
            <person name="Schleicher M."/>
            <person name="Noegel A.A."/>
            <person name="Eichinger L."/>
            <person name="Gallinger C."/>
            <person name="Pawlowski J."/>
            <person name="Sierra R."/>
            <person name="Euteneuer U."/>
            <person name="Pillet L."/>
            <person name="Moustafa A."/>
            <person name="Platzer M."/>
            <person name="Groth M."/>
            <person name="Szafranski K."/>
            <person name="Schliwa M."/>
        </authorList>
    </citation>
    <scope>NUCLEOTIDE SEQUENCE [LARGE SCALE GENOMIC DNA]</scope>
</reference>
<dbReference type="Proteomes" id="UP000023152">
    <property type="component" value="Unassembled WGS sequence"/>
</dbReference>
<dbReference type="Gene3D" id="3.30.200.20">
    <property type="entry name" value="Phosphorylase Kinase, domain 1"/>
    <property type="match status" value="1"/>
</dbReference>
<organism evidence="7 8">
    <name type="scientific">Reticulomyxa filosa</name>
    <dbReference type="NCBI Taxonomy" id="46433"/>
    <lineage>
        <taxon>Eukaryota</taxon>
        <taxon>Sar</taxon>
        <taxon>Rhizaria</taxon>
        <taxon>Retaria</taxon>
        <taxon>Foraminifera</taxon>
        <taxon>Monothalamids</taxon>
        <taxon>Reticulomyxidae</taxon>
        <taxon>Reticulomyxa</taxon>
    </lineage>
</organism>
<keyword evidence="2 3" id="KW-0067">ATP-binding</keyword>
<proteinExistence type="inferred from homology"/>
<dbReference type="EMBL" id="ASPP01022965">
    <property type="protein sequence ID" value="ETO10935.1"/>
    <property type="molecule type" value="Genomic_DNA"/>
</dbReference>
<dbReference type="OMA" id="TEDITEW"/>
<comment type="similarity">
    <text evidence="4">Belongs to the protein kinase superfamily.</text>
</comment>
<keyword evidence="7" id="KW-0418">Kinase</keyword>
<evidence type="ECO:0000313" key="7">
    <source>
        <dbReference type="EMBL" id="ETO10935.1"/>
    </source>
</evidence>
<dbReference type="InterPro" id="IPR011009">
    <property type="entry name" value="Kinase-like_dom_sf"/>
</dbReference>
<dbReference type="GO" id="GO:0005524">
    <property type="term" value="F:ATP binding"/>
    <property type="evidence" value="ECO:0007669"/>
    <property type="project" value="UniProtKB-UniRule"/>
</dbReference>
<keyword evidence="4" id="KW-0723">Serine/threonine-protein kinase</keyword>
<comment type="caution">
    <text evidence="7">The sequence shown here is derived from an EMBL/GenBank/DDBJ whole genome shotgun (WGS) entry which is preliminary data.</text>
</comment>
<dbReference type="OrthoDB" id="1738954at2759"/>
<name>X6MD34_RETFI</name>
<dbReference type="FunFam" id="1.10.510.10:FF:000571">
    <property type="entry name" value="Maternal embryonic leucine zipper kinase"/>
    <property type="match status" value="1"/>
</dbReference>
<evidence type="ECO:0000313" key="8">
    <source>
        <dbReference type="Proteomes" id="UP000023152"/>
    </source>
</evidence>